<evidence type="ECO:0000256" key="1">
    <source>
        <dbReference type="SAM" id="SignalP"/>
    </source>
</evidence>
<gene>
    <name evidence="2" type="ORF">H4W29_004595</name>
</gene>
<keyword evidence="3" id="KW-1185">Reference proteome</keyword>
<comment type="caution">
    <text evidence="2">The sequence shown here is derived from an EMBL/GenBank/DDBJ whole genome shotgun (WGS) entry which is preliminary data.</text>
</comment>
<feature type="signal peptide" evidence="1">
    <location>
        <begin position="1"/>
        <end position="27"/>
    </location>
</feature>
<dbReference type="PROSITE" id="PS51257">
    <property type="entry name" value="PROKAR_LIPOPROTEIN"/>
    <property type="match status" value="1"/>
</dbReference>
<proteinExistence type="predicted"/>
<name>A0ABR9IVX3_RHIVS</name>
<sequence length="111" mass="12355">MTIIGPRITAGLLLLSLSGACCGPSLAADRKSDRLKLPADVRAFMERRDGCDHFRGEDSPYAERRAQIDEELKRLCTGTDAELARLKRLYTGNETVQRLLAEYEVNIETGN</sequence>
<dbReference type="EMBL" id="JADBEC010000002">
    <property type="protein sequence ID" value="MBE1507350.1"/>
    <property type="molecule type" value="Genomic_DNA"/>
</dbReference>
<protein>
    <submittedName>
        <fullName evidence="2">Uncharacterized protein</fullName>
    </submittedName>
</protein>
<dbReference type="Proteomes" id="UP000620262">
    <property type="component" value="Unassembled WGS sequence"/>
</dbReference>
<accession>A0ABR9IVX3</accession>
<dbReference type="RefSeq" id="WP_192731095.1">
    <property type="nucleotide sequence ID" value="NZ_BAAAVL010000012.1"/>
</dbReference>
<feature type="chain" id="PRO_5045833505" evidence="1">
    <location>
        <begin position="28"/>
        <end position="111"/>
    </location>
</feature>
<evidence type="ECO:0000313" key="2">
    <source>
        <dbReference type="EMBL" id="MBE1507350.1"/>
    </source>
</evidence>
<evidence type="ECO:0000313" key="3">
    <source>
        <dbReference type="Proteomes" id="UP000620262"/>
    </source>
</evidence>
<reference evidence="2 3" key="1">
    <citation type="submission" date="2020-10" db="EMBL/GenBank/DDBJ databases">
        <title>Sequencing the genomes of 1000 actinobacteria strains.</title>
        <authorList>
            <person name="Klenk H.-P."/>
        </authorList>
    </citation>
    <scope>NUCLEOTIDE SEQUENCE [LARGE SCALE GENOMIC DNA]</scope>
    <source>
        <strain evidence="2 3">DSM 7307</strain>
    </source>
</reference>
<keyword evidence="1" id="KW-0732">Signal</keyword>
<organism evidence="2 3">
    <name type="scientific">Rhizobium viscosum</name>
    <name type="common">Arthrobacter viscosus</name>
    <dbReference type="NCBI Taxonomy" id="1673"/>
    <lineage>
        <taxon>Bacteria</taxon>
        <taxon>Pseudomonadati</taxon>
        <taxon>Pseudomonadota</taxon>
        <taxon>Alphaproteobacteria</taxon>
        <taxon>Hyphomicrobiales</taxon>
        <taxon>Rhizobiaceae</taxon>
        <taxon>Rhizobium/Agrobacterium group</taxon>
        <taxon>Rhizobium</taxon>
    </lineage>
</organism>